<keyword evidence="3" id="KW-0597">Phosphoprotein</keyword>
<dbReference type="SMART" id="SM00065">
    <property type="entry name" value="GAF"/>
    <property type="match status" value="1"/>
</dbReference>
<dbReference type="InterPro" id="IPR003018">
    <property type="entry name" value="GAF"/>
</dbReference>
<dbReference type="InterPro" id="IPR003594">
    <property type="entry name" value="HATPase_dom"/>
</dbReference>
<dbReference type="SUPFAM" id="SSF55874">
    <property type="entry name" value="ATPase domain of HSP90 chaperone/DNA topoisomerase II/histidine kinase"/>
    <property type="match status" value="1"/>
</dbReference>
<accession>A0A8S8XG41</accession>
<dbReference type="GO" id="GO:0004673">
    <property type="term" value="F:protein histidine kinase activity"/>
    <property type="evidence" value="ECO:0007669"/>
    <property type="project" value="UniProtKB-EC"/>
</dbReference>
<sequence length="401" mass="43815">MSVERDPIIEASPDDAAPHLDPELQYRLRQQDLLSQLGVLALRRADFEELLHAATRLVAQGLQCRFCKVLEYLPAKNVFLVRAGVGWGPGVIGVATVGADLESPAGFALKTGKPVISNHLENEKRFRTPSLLAENGIRRAINVILQGDGEPFGVLEVDSRDSDEFLEQDLAFLQGAANILGMAIERRSYQSALEASMARQQLLLHEVNHRVKNSLQLVASLLHLQANAATSEEVRTALNEASSRIVAVGLVHERLYKADDVRTIDLGQYLRDLEQSLSAAAGQCDVRINAPPDVLIETDRAIWIAIIANELVANAAKHAYATSKDCVVDIELQRVGDDEVELRIADHGRGLPEGFNPNTSRGLGMRVVLALAKQLQATFNLQGGRSNGTELLLRFPLRVAA</sequence>
<evidence type="ECO:0000256" key="4">
    <source>
        <dbReference type="ARBA" id="ARBA00022679"/>
    </source>
</evidence>
<comment type="caution">
    <text evidence="9">The sequence shown here is derived from an EMBL/GenBank/DDBJ whole genome shotgun (WGS) entry which is preliminary data.</text>
</comment>
<dbReference type="Pfam" id="PF02518">
    <property type="entry name" value="HATPase_c"/>
    <property type="match status" value="1"/>
</dbReference>
<evidence type="ECO:0000256" key="5">
    <source>
        <dbReference type="ARBA" id="ARBA00022741"/>
    </source>
</evidence>
<dbReference type="InterPro" id="IPR036890">
    <property type="entry name" value="HATPase_C_sf"/>
</dbReference>
<evidence type="ECO:0000256" key="6">
    <source>
        <dbReference type="ARBA" id="ARBA00022777"/>
    </source>
</evidence>
<dbReference type="GO" id="GO:0005524">
    <property type="term" value="F:ATP binding"/>
    <property type="evidence" value="ECO:0007669"/>
    <property type="project" value="UniProtKB-KW"/>
</dbReference>
<dbReference type="InterPro" id="IPR029016">
    <property type="entry name" value="GAF-like_dom_sf"/>
</dbReference>
<dbReference type="Pfam" id="PF07568">
    <property type="entry name" value="HisKA_2"/>
    <property type="match status" value="1"/>
</dbReference>
<dbReference type="RefSeq" id="WP_420244133.1">
    <property type="nucleotide sequence ID" value="NZ_BOPV01000001.1"/>
</dbReference>
<dbReference type="PROSITE" id="PS50109">
    <property type="entry name" value="HIS_KIN"/>
    <property type="match status" value="1"/>
</dbReference>
<evidence type="ECO:0000313" key="9">
    <source>
        <dbReference type="EMBL" id="GIL40889.1"/>
    </source>
</evidence>
<protein>
    <recommendedName>
        <fullName evidence="2">histidine kinase</fullName>
        <ecNumber evidence="2">2.7.13.3</ecNumber>
    </recommendedName>
</protein>
<evidence type="ECO:0000259" key="8">
    <source>
        <dbReference type="PROSITE" id="PS50109"/>
    </source>
</evidence>
<evidence type="ECO:0000256" key="1">
    <source>
        <dbReference type="ARBA" id="ARBA00000085"/>
    </source>
</evidence>
<dbReference type="EMBL" id="BOPV01000001">
    <property type="protein sequence ID" value="GIL40889.1"/>
    <property type="molecule type" value="Genomic_DNA"/>
</dbReference>
<dbReference type="Gene3D" id="3.30.450.40">
    <property type="match status" value="1"/>
</dbReference>
<dbReference type="Pfam" id="PF01590">
    <property type="entry name" value="GAF"/>
    <property type="match status" value="1"/>
</dbReference>
<dbReference type="PANTHER" id="PTHR41523:SF8">
    <property type="entry name" value="ETHYLENE RESPONSE SENSOR PROTEIN"/>
    <property type="match status" value="1"/>
</dbReference>
<keyword evidence="5" id="KW-0547">Nucleotide-binding</keyword>
<name>A0A8S8XG41_9PROT</name>
<dbReference type="Gene3D" id="3.30.565.10">
    <property type="entry name" value="Histidine kinase-like ATPase, C-terminal domain"/>
    <property type="match status" value="1"/>
</dbReference>
<dbReference type="InterPro" id="IPR005467">
    <property type="entry name" value="His_kinase_dom"/>
</dbReference>
<dbReference type="EC" id="2.7.13.3" evidence="2"/>
<dbReference type="SMART" id="SM00387">
    <property type="entry name" value="HATPase_c"/>
    <property type="match status" value="1"/>
</dbReference>
<keyword evidence="7" id="KW-0067">ATP-binding</keyword>
<organism evidence="9 10">
    <name type="scientific">Roseiterribacter gracilis</name>
    <dbReference type="NCBI Taxonomy" id="2812848"/>
    <lineage>
        <taxon>Bacteria</taxon>
        <taxon>Pseudomonadati</taxon>
        <taxon>Pseudomonadota</taxon>
        <taxon>Alphaproteobacteria</taxon>
        <taxon>Rhodospirillales</taxon>
        <taxon>Roseiterribacteraceae</taxon>
        <taxon>Roseiterribacter</taxon>
    </lineage>
</organism>
<evidence type="ECO:0000256" key="7">
    <source>
        <dbReference type="ARBA" id="ARBA00022840"/>
    </source>
</evidence>
<dbReference type="AlphaFoldDB" id="A0A8S8XG41"/>
<evidence type="ECO:0000256" key="3">
    <source>
        <dbReference type="ARBA" id="ARBA00022553"/>
    </source>
</evidence>
<evidence type="ECO:0000256" key="2">
    <source>
        <dbReference type="ARBA" id="ARBA00012438"/>
    </source>
</evidence>
<dbReference type="Proteomes" id="UP000681075">
    <property type="component" value="Unassembled WGS sequence"/>
</dbReference>
<keyword evidence="4" id="KW-0808">Transferase</keyword>
<keyword evidence="6 9" id="KW-0418">Kinase</keyword>
<dbReference type="PANTHER" id="PTHR41523">
    <property type="entry name" value="TWO-COMPONENT SYSTEM SENSOR PROTEIN"/>
    <property type="match status" value="1"/>
</dbReference>
<proteinExistence type="predicted"/>
<keyword evidence="10" id="KW-1185">Reference proteome</keyword>
<gene>
    <name evidence="9" type="ORF">TMPK1_31260</name>
</gene>
<dbReference type="InterPro" id="IPR011495">
    <property type="entry name" value="Sig_transdc_His_kin_sub2_dim/P"/>
</dbReference>
<reference evidence="9" key="1">
    <citation type="submission" date="2021-02" db="EMBL/GenBank/DDBJ databases">
        <title>Genome sequence of Rhodospirillales sp. strain TMPK1 isolated from soil.</title>
        <authorList>
            <person name="Nakai R."/>
            <person name="Kusada H."/>
            <person name="Tamaki H."/>
        </authorList>
    </citation>
    <scope>NUCLEOTIDE SEQUENCE</scope>
    <source>
        <strain evidence="9">TMPK1</strain>
    </source>
</reference>
<evidence type="ECO:0000313" key="10">
    <source>
        <dbReference type="Proteomes" id="UP000681075"/>
    </source>
</evidence>
<dbReference type="SUPFAM" id="SSF55781">
    <property type="entry name" value="GAF domain-like"/>
    <property type="match status" value="1"/>
</dbReference>
<feature type="domain" description="Histidine kinase" evidence="8">
    <location>
        <begin position="206"/>
        <end position="399"/>
    </location>
</feature>
<comment type="catalytic activity">
    <reaction evidence="1">
        <text>ATP + protein L-histidine = ADP + protein N-phospho-L-histidine.</text>
        <dbReference type="EC" id="2.7.13.3"/>
    </reaction>
</comment>